<sequence>MELGKMFSYEQLLKSARNNDPTAMYLLAVGYDSGRFQDSSNKLYIFWLSKFFESDEVEKVINYFDDDSPTILAEEQAILGELIVDAGIRLGFLLKNSVDYSELKMAYDGVYAAYVVSKLSYIEVGDDSQSLQSLLVELHQKIKDFSKNHLSEHRENVSISTGMPQHIWTAFQPSTHIEILTCEMCLRLLDEQTIDVDYSSAIIPIMKGLECELKKHLYVPYICYLRDNISPQRYFKELQHKYPNITRPKSLINLRRKILVGTSIKDCFYEQNPDTQNLMIGEFKYAIGATSFGGNFSVDSAFLDFCKNKLFSGSNTGATEIQNWLKHLLMGLESLREIRNQSAHGNALQGKREAYSTVDELFLKNKLLLQIVSPSLNWD</sequence>
<dbReference type="AlphaFoldDB" id="A0A2A7BGB6"/>
<proteinExistence type="predicted"/>
<gene>
    <name evidence="1" type="ORF">CHR61_01890</name>
</gene>
<reference evidence="1 2" key="1">
    <citation type="journal article" date="2017" name="Front. Microbiol.">
        <title>New Insights into the Diversity of the Genus Faecalibacterium.</title>
        <authorList>
            <person name="Benevides L."/>
            <person name="Burman S."/>
            <person name="Martin R."/>
            <person name="Robert V."/>
            <person name="Thomas M."/>
            <person name="Miquel S."/>
            <person name="Chain F."/>
            <person name="Sokol H."/>
            <person name="Bermudez-Humaran L.G."/>
            <person name="Morrison M."/>
            <person name="Langella P."/>
            <person name="Azevedo V.A."/>
            <person name="Chatel J.M."/>
            <person name="Soares S."/>
        </authorList>
    </citation>
    <scope>NUCLEOTIDE SEQUENCE [LARGE SCALE GENOMIC DNA]</scope>
    <source>
        <strain evidence="1 2">AHMP21</strain>
    </source>
</reference>
<evidence type="ECO:0000313" key="1">
    <source>
        <dbReference type="EMBL" id="PDX90405.1"/>
    </source>
</evidence>
<organism evidence="1 2">
    <name type="scientific">Faecalibacterium prausnitzii</name>
    <dbReference type="NCBI Taxonomy" id="853"/>
    <lineage>
        <taxon>Bacteria</taxon>
        <taxon>Bacillati</taxon>
        <taxon>Bacillota</taxon>
        <taxon>Clostridia</taxon>
        <taxon>Eubacteriales</taxon>
        <taxon>Oscillospiraceae</taxon>
        <taxon>Faecalibacterium</taxon>
    </lineage>
</organism>
<protein>
    <submittedName>
        <fullName evidence="1">Uncharacterized protein</fullName>
    </submittedName>
</protein>
<comment type="caution">
    <text evidence="1">The sequence shown here is derived from an EMBL/GenBank/DDBJ whole genome shotgun (WGS) entry which is preliminary data.</text>
</comment>
<name>A0A2A7BGB6_9FIRM</name>
<accession>A0A2A7BGB6</accession>
<dbReference type="EMBL" id="NOUW01000007">
    <property type="protein sequence ID" value="PDX90405.1"/>
    <property type="molecule type" value="Genomic_DNA"/>
</dbReference>
<dbReference type="Proteomes" id="UP000220438">
    <property type="component" value="Unassembled WGS sequence"/>
</dbReference>
<dbReference type="RefSeq" id="WP_097770033.1">
    <property type="nucleotide sequence ID" value="NZ_NOUW01000007.1"/>
</dbReference>
<evidence type="ECO:0000313" key="2">
    <source>
        <dbReference type="Proteomes" id="UP000220438"/>
    </source>
</evidence>